<dbReference type="GO" id="GO:0005829">
    <property type="term" value="C:cytosol"/>
    <property type="evidence" value="ECO:0007669"/>
    <property type="project" value="TreeGrafter"/>
</dbReference>
<dbReference type="Pfam" id="PF08543">
    <property type="entry name" value="Phos_pyr_kin"/>
    <property type="match status" value="1"/>
</dbReference>
<gene>
    <name evidence="2" type="ORF">LCGC14_2716980</name>
</gene>
<evidence type="ECO:0000259" key="1">
    <source>
        <dbReference type="Pfam" id="PF08543"/>
    </source>
</evidence>
<dbReference type="SUPFAM" id="SSF53613">
    <property type="entry name" value="Ribokinase-like"/>
    <property type="match status" value="1"/>
</dbReference>
<proteinExistence type="predicted"/>
<feature type="non-terminal residue" evidence="2">
    <location>
        <position position="385"/>
    </location>
</feature>
<accession>A0A0F9BKA9</accession>
<dbReference type="PANTHER" id="PTHR20858">
    <property type="entry name" value="PHOSPHOMETHYLPYRIMIDINE KINASE"/>
    <property type="match status" value="1"/>
</dbReference>
<name>A0A0F9BKA9_9ZZZZ</name>
<dbReference type="PANTHER" id="PTHR20858:SF17">
    <property type="entry name" value="HYDROXYMETHYLPYRIMIDINE_PHOSPHOMETHYLPYRIMIDINE KINASE THI20-RELATED"/>
    <property type="match status" value="1"/>
</dbReference>
<dbReference type="InterPro" id="IPR029056">
    <property type="entry name" value="Ribokinase-like"/>
</dbReference>
<organism evidence="2">
    <name type="scientific">marine sediment metagenome</name>
    <dbReference type="NCBI Taxonomy" id="412755"/>
    <lineage>
        <taxon>unclassified sequences</taxon>
        <taxon>metagenomes</taxon>
        <taxon>ecological metagenomes</taxon>
    </lineage>
</organism>
<dbReference type="GO" id="GO:0008972">
    <property type="term" value="F:phosphomethylpyrimidine kinase activity"/>
    <property type="evidence" value="ECO:0007669"/>
    <property type="project" value="InterPro"/>
</dbReference>
<sequence length="385" mass="40392">MATFLELKEAIIRVFAQRDEVLARLPVPLTTTATASDNLSLRDTVLGRGTSTASLYDGRHVEILTDPGGGPAVGEVAAVDTQGFDETDKVTTSPAFTNPVQIGTKYLVYPRGLAPEVLGAAANLVLRSTEAPHLWAPSLVPDSDMSENDLTNWVVVGLTVVRIFQPTVSLFGPHSLFVVSGEVNGGVVSQAFDVTEEEQLLVSVPIRVTDGLSCAVSLRGTSDIKTVTVMRGFAMTAVTALTAQNTRGVFAIHEVPPEFVARQIEVVLDDLGADCVKIGMLHRPEIIEAVHGALEGTGLPIVVDPVMVAKGGHALLEPEAVDSLKRRIIPMATVLTPNLPEAEALSGGKASDRAGAGEVARRLAALGARAVLLKGGHAPGQTVTD</sequence>
<dbReference type="GO" id="GO:0008902">
    <property type="term" value="F:hydroxymethylpyrimidine kinase activity"/>
    <property type="evidence" value="ECO:0007669"/>
    <property type="project" value="TreeGrafter"/>
</dbReference>
<evidence type="ECO:0000313" key="2">
    <source>
        <dbReference type="EMBL" id="KKK91039.1"/>
    </source>
</evidence>
<reference evidence="2" key="1">
    <citation type="journal article" date="2015" name="Nature">
        <title>Complex archaea that bridge the gap between prokaryotes and eukaryotes.</title>
        <authorList>
            <person name="Spang A."/>
            <person name="Saw J.H."/>
            <person name="Jorgensen S.L."/>
            <person name="Zaremba-Niedzwiedzka K."/>
            <person name="Martijn J."/>
            <person name="Lind A.E."/>
            <person name="van Eijk R."/>
            <person name="Schleper C."/>
            <person name="Guy L."/>
            <person name="Ettema T.J."/>
        </authorList>
    </citation>
    <scope>NUCLEOTIDE SEQUENCE</scope>
</reference>
<dbReference type="CDD" id="cd01169">
    <property type="entry name" value="HMPP_kinase"/>
    <property type="match status" value="1"/>
</dbReference>
<dbReference type="EMBL" id="LAZR01048829">
    <property type="protein sequence ID" value="KKK91039.1"/>
    <property type="molecule type" value="Genomic_DNA"/>
</dbReference>
<dbReference type="InterPro" id="IPR004399">
    <property type="entry name" value="HMP/HMP-P_kinase_dom"/>
</dbReference>
<feature type="domain" description="Pyridoxamine kinase/Phosphomethylpyrimidine kinase" evidence="1">
    <location>
        <begin position="222"/>
        <end position="382"/>
    </location>
</feature>
<dbReference type="Gene3D" id="3.40.1190.20">
    <property type="match status" value="1"/>
</dbReference>
<dbReference type="InterPro" id="IPR013749">
    <property type="entry name" value="PM/HMP-P_kinase-1"/>
</dbReference>
<comment type="caution">
    <text evidence="2">The sequence shown here is derived from an EMBL/GenBank/DDBJ whole genome shotgun (WGS) entry which is preliminary data.</text>
</comment>
<dbReference type="GO" id="GO:0009228">
    <property type="term" value="P:thiamine biosynthetic process"/>
    <property type="evidence" value="ECO:0007669"/>
    <property type="project" value="InterPro"/>
</dbReference>
<protein>
    <recommendedName>
        <fullName evidence="1">Pyridoxamine kinase/Phosphomethylpyrimidine kinase domain-containing protein</fullName>
    </recommendedName>
</protein>
<dbReference type="AlphaFoldDB" id="A0A0F9BKA9"/>